<dbReference type="GO" id="GO:0031398">
    <property type="term" value="P:positive regulation of protein ubiquitination"/>
    <property type="evidence" value="ECO:0007669"/>
    <property type="project" value="TreeGrafter"/>
</dbReference>
<feature type="compositionally biased region" description="Low complexity" evidence="5">
    <location>
        <begin position="116"/>
        <end position="132"/>
    </location>
</feature>
<proteinExistence type="predicted"/>
<dbReference type="GO" id="GO:0016020">
    <property type="term" value="C:membrane"/>
    <property type="evidence" value="ECO:0007669"/>
    <property type="project" value="UniProtKB-SubCell"/>
</dbReference>
<feature type="transmembrane region" description="Helical" evidence="6">
    <location>
        <begin position="239"/>
        <end position="260"/>
    </location>
</feature>
<keyword evidence="4 6" id="KW-0472">Membrane</keyword>
<evidence type="ECO:0008006" key="9">
    <source>
        <dbReference type="Google" id="ProtNLM"/>
    </source>
</evidence>
<sequence>MPHSYSKVQDADSTEDTQRNSGSTAAILNYTANMQEHAPLSSAWTEFELAIGEIEEEDNESQEVKRLQGGASRIELQCERSNTTILNTSTHSLRSLEDSSSKNSIGRILNSVSVTLSSSGGSSSSSYSLVQSDADSEAECRAQSYNGSSSSQFPPAGLSSNPSSDRRMRLPPTTDGVFANLSAKPEVEGQKDNQQRPPAYDSAVQDITPPYFEMTVATPSVFGDEILVDGIPVGNIFQFAWNVVVAVSFQFLGVLLTYMLHNSHASKSGSMVGLGITLVNFGVQMRGGFGPMLGFSASESGAENSSAGEVTQINTEKPPAYVDDTGYIGGGGVEMRYGSNADSAEMDWLQTDMESHWVSMILILAGWTIIIRSMAQYVAAKRTEKVISALPMEERPGTVDRE</sequence>
<evidence type="ECO:0000313" key="7">
    <source>
        <dbReference type="EMBL" id="GJJ77334.1"/>
    </source>
</evidence>
<evidence type="ECO:0000256" key="3">
    <source>
        <dbReference type="ARBA" id="ARBA00022989"/>
    </source>
</evidence>
<feature type="compositionally biased region" description="Polar residues" evidence="5">
    <location>
        <begin position="143"/>
        <end position="163"/>
    </location>
</feature>
<dbReference type="EMBL" id="BQFW01000013">
    <property type="protein sequence ID" value="GJJ77334.1"/>
    <property type="molecule type" value="Genomic_DNA"/>
</dbReference>
<dbReference type="GO" id="GO:0030001">
    <property type="term" value="P:metal ion transport"/>
    <property type="evidence" value="ECO:0007669"/>
    <property type="project" value="InterPro"/>
</dbReference>
<dbReference type="PANTHER" id="PTHR13396:SF5">
    <property type="entry name" value="NEDD4 FAMILY INTERACTING PROTEIN"/>
    <property type="match status" value="1"/>
</dbReference>
<keyword evidence="8" id="KW-1185">Reference proteome</keyword>
<name>A0A9P3M0I1_9FUNG</name>
<dbReference type="GO" id="GO:0005783">
    <property type="term" value="C:endoplasmic reticulum"/>
    <property type="evidence" value="ECO:0007669"/>
    <property type="project" value="TreeGrafter"/>
</dbReference>
<dbReference type="GO" id="GO:0007034">
    <property type="term" value="P:vacuolar transport"/>
    <property type="evidence" value="ECO:0007669"/>
    <property type="project" value="InterPro"/>
</dbReference>
<reference evidence="7" key="2">
    <citation type="journal article" date="2022" name="Microbiol. Resour. Announc.">
        <title>Whole-Genome Sequence of Entomortierella parvispora E1425, a Mucoromycotan Fungus Associated with Burkholderiaceae-Related Endosymbiotic Bacteria.</title>
        <authorList>
            <person name="Herlambang A."/>
            <person name="Guo Y."/>
            <person name="Takashima Y."/>
            <person name="Narisawa K."/>
            <person name="Ohta H."/>
            <person name="Nishizawa T."/>
        </authorList>
    </citation>
    <scope>NUCLEOTIDE SEQUENCE</scope>
    <source>
        <strain evidence="7">E1425</strain>
    </source>
</reference>
<evidence type="ECO:0000256" key="1">
    <source>
        <dbReference type="ARBA" id="ARBA00004141"/>
    </source>
</evidence>
<dbReference type="PANTHER" id="PTHR13396">
    <property type="entry name" value="NEDD4 FAMILY INTERACTING PROTEIN 1/2"/>
    <property type="match status" value="1"/>
</dbReference>
<comment type="caution">
    <text evidence="7">The sequence shown here is derived from an EMBL/GenBank/DDBJ whole genome shotgun (WGS) entry which is preliminary data.</text>
</comment>
<evidence type="ECO:0000313" key="8">
    <source>
        <dbReference type="Proteomes" id="UP000827284"/>
    </source>
</evidence>
<dbReference type="GO" id="GO:0006511">
    <property type="term" value="P:ubiquitin-dependent protein catabolic process"/>
    <property type="evidence" value="ECO:0007669"/>
    <property type="project" value="TreeGrafter"/>
</dbReference>
<keyword evidence="2 6" id="KW-0812">Transmembrane</keyword>
<dbReference type="Proteomes" id="UP000827284">
    <property type="component" value="Unassembled WGS sequence"/>
</dbReference>
<keyword evidence="3 6" id="KW-1133">Transmembrane helix</keyword>
<evidence type="ECO:0000256" key="5">
    <source>
        <dbReference type="SAM" id="MobiDB-lite"/>
    </source>
</evidence>
<dbReference type="AlphaFoldDB" id="A0A9P3M0I1"/>
<dbReference type="CDD" id="cd22212">
    <property type="entry name" value="NDFIP-like"/>
    <property type="match status" value="1"/>
</dbReference>
<feature type="region of interest" description="Disordered" evidence="5">
    <location>
        <begin position="116"/>
        <end position="200"/>
    </location>
</feature>
<organism evidence="7 8">
    <name type="scientific">Entomortierella parvispora</name>
    <dbReference type="NCBI Taxonomy" id="205924"/>
    <lineage>
        <taxon>Eukaryota</taxon>
        <taxon>Fungi</taxon>
        <taxon>Fungi incertae sedis</taxon>
        <taxon>Mucoromycota</taxon>
        <taxon>Mortierellomycotina</taxon>
        <taxon>Mortierellomycetes</taxon>
        <taxon>Mortierellales</taxon>
        <taxon>Mortierellaceae</taxon>
        <taxon>Entomortierella</taxon>
    </lineage>
</organism>
<feature type="compositionally biased region" description="Basic and acidic residues" evidence="5">
    <location>
        <begin position="185"/>
        <end position="194"/>
    </location>
</feature>
<comment type="subcellular location">
    <subcellularLocation>
        <location evidence="1">Membrane</location>
        <topology evidence="1">Multi-pass membrane protein</topology>
    </subcellularLocation>
</comment>
<reference evidence="7" key="1">
    <citation type="submission" date="2021-11" db="EMBL/GenBank/DDBJ databases">
        <authorList>
            <person name="Herlambang A."/>
            <person name="Guo Y."/>
            <person name="Takashima Y."/>
            <person name="Nishizawa T."/>
        </authorList>
    </citation>
    <scope>NUCLEOTIDE SEQUENCE</scope>
    <source>
        <strain evidence="7">E1425</strain>
    </source>
</reference>
<evidence type="ECO:0000256" key="6">
    <source>
        <dbReference type="SAM" id="Phobius"/>
    </source>
</evidence>
<dbReference type="GO" id="GO:0005794">
    <property type="term" value="C:Golgi apparatus"/>
    <property type="evidence" value="ECO:0007669"/>
    <property type="project" value="TreeGrafter"/>
</dbReference>
<gene>
    <name evidence="7" type="ORF">EMPS_09693</name>
</gene>
<dbReference type="GO" id="GO:0048471">
    <property type="term" value="C:perinuclear region of cytoplasm"/>
    <property type="evidence" value="ECO:0007669"/>
    <property type="project" value="TreeGrafter"/>
</dbReference>
<feature type="region of interest" description="Disordered" evidence="5">
    <location>
        <begin position="1"/>
        <end position="23"/>
    </location>
</feature>
<dbReference type="OrthoDB" id="10003116at2759"/>
<dbReference type="Pfam" id="PF10176">
    <property type="entry name" value="NEDD4_Bsd2"/>
    <property type="match status" value="1"/>
</dbReference>
<evidence type="ECO:0000256" key="2">
    <source>
        <dbReference type="ARBA" id="ARBA00022692"/>
    </source>
</evidence>
<evidence type="ECO:0000256" key="4">
    <source>
        <dbReference type="ARBA" id="ARBA00023136"/>
    </source>
</evidence>
<protein>
    <recommendedName>
        <fullName evidence="9">Metal homeostatis protein bsd2</fullName>
    </recommendedName>
</protein>
<feature type="transmembrane region" description="Helical" evidence="6">
    <location>
        <begin position="356"/>
        <end position="375"/>
    </location>
</feature>
<accession>A0A9P3M0I1</accession>
<dbReference type="InterPro" id="IPR019325">
    <property type="entry name" value="NEDD4/Bsd2"/>
</dbReference>